<dbReference type="PANTHER" id="PTHR43320:SF2">
    <property type="entry name" value="2-DEHYDRO-3-DEOXYGLUCONOKINASE_2-DEHYDRO-3-DEOXYGALACTONOKINASE"/>
    <property type="match status" value="1"/>
</dbReference>
<dbReference type="Pfam" id="PF00294">
    <property type="entry name" value="PfkB"/>
    <property type="match status" value="1"/>
</dbReference>
<gene>
    <name evidence="5" type="ORF">B7R25_02195</name>
</gene>
<keyword evidence="2" id="KW-0808">Transferase</keyword>
<proteinExistence type="inferred from homology"/>
<dbReference type="EMBL" id="NBXE01000006">
    <property type="protein sequence ID" value="RFA29116.1"/>
    <property type="molecule type" value="Genomic_DNA"/>
</dbReference>
<reference evidence="5 6" key="1">
    <citation type="submission" date="2017-04" db="EMBL/GenBank/DDBJ databases">
        <title>Comparative genome analysis of Subtercola boreus.</title>
        <authorList>
            <person name="Cho Y.-J."/>
            <person name="Cho A."/>
            <person name="Kim O.-S."/>
            <person name="Lee J.-I."/>
        </authorList>
    </citation>
    <scope>NUCLEOTIDE SEQUENCE [LARGE SCALE GENOMIC DNA]</scope>
    <source>
        <strain evidence="5 6">P28004</strain>
    </source>
</reference>
<dbReference type="OrthoDB" id="9808601at2"/>
<protein>
    <recommendedName>
        <fullName evidence="4">Carbohydrate kinase PfkB domain-containing protein</fullName>
    </recommendedName>
</protein>
<evidence type="ECO:0000313" key="6">
    <source>
        <dbReference type="Proteomes" id="UP000257080"/>
    </source>
</evidence>
<dbReference type="CDD" id="cd01166">
    <property type="entry name" value="KdgK"/>
    <property type="match status" value="1"/>
</dbReference>
<dbReference type="AlphaFoldDB" id="A0A3E0WGQ7"/>
<dbReference type="InterPro" id="IPR029056">
    <property type="entry name" value="Ribokinase-like"/>
</dbReference>
<dbReference type="PANTHER" id="PTHR43320">
    <property type="entry name" value="SUGAR KINASE"/>
    <property type="match status" value="1"/>
</dbReference>
<evidence type="ECO:0000313" key="5">
    <source>
        <dbReference type="EMBL" id="RFA29116.1"/>
    </source>
</evidence>
<dbReference type="GO" id="GO:0016301">
    <property type="term" value="F:kinase activity"/>
    <property type="evidence" value="ECO:0007669"/>
    <property type="project" value="UniProtKB-KW"/>
</dbReference>
<dbReference type="InterPro" id="IPR011611">
    <property type="entry name" value="PfkB_dom"/>
</dbReference>
<evidence type="ECO:0000259" key="4">
    <source>
        <dbReference type="Pfam" id="PF00294"/>
    </source>
</evidence>
<evidence type="ECO:0000256" key="3">
    <source>
        <dbReference type="ARBA" id="ARBA00022777"/>
    </source>
</evidence>
<comment type="caution">
    <text evidence="5">The sequence shown here is derived from an EMBL/GenBank/DDBJ whole genome shotgun (WGS) entry which is preliminary data.</text>
</comment>
<evidence type="ECO:0000256" key="1">
    <source>
        <dbReference type="ARBA" id="ARBA00010688"/>
    </source>
</evidence>
<dbReference type="Gene3D" id="3.40.1190.20">
    <property type="match status" value="1"/>
</dbReference>
<dbReference type="SUPFAM" id="SSF53613">
    <property type="entry name" value="Ribokinase-like"/>
    <property type="match status" value="1"/>
</dbReference>
<name>A0A3E0WGQ7_9MICO</name>
<organism evidence="5 6">
    <name type="scientific">Subtercola boreus</name>
    <dbReference type="NCBI Taxonomy" id="120213"/>
    <lineage>
        <taxon>Bacteria</taxon>
        <taxon>Bacillati</taxon>
        <taxon>Actinomycetota</taxon>
        <taxon>Actinomycetes</taxon>
        <taxon>Micrococcales</taxon>
        <taxon>Microbacteriaceae</taxon>
        <taxon>Subtercola</taxon>
    </lineage>
</organism>
<accession>A0A3E0WGQ7</accession>
<comment type="similarity">
    <text evidence="1">Belongs to the carbohydrate kinase PfkB family.</text>
</comment>
<dbReference type="PROSITE" id="PS00584">
    <property type="entry name" value="PFKB_KINASES_2"/>
    <property type="match status" value="1"/>
</dbReference>
<evidence type="ECO:0000256" key="2">
    <source>
        <dbReference type="ARBA" id="ARBA00022679"/>
    </source>
</evidence>
<dbReference type="InterPro" id="IPR002173">
    <property type="entry name" value="Carboh/pur_kinase_PfkB_CS"/>
</dbReference>
<keyword evidence="3" id="KW-0418">Kinase</keyword>
<dbReference type="Proteomes" id="UP000257080">
    <property type="component" value="Unassembled WGS sequence"/>
</dbReference>
<sequence>MVLSTGGAEVNVAIGLARLGTAVTWIGRVGNDAVGRRVVRELRAEGVDVIAPIDPAGATGVLLKSTPAPGRTDVVNLRVGSAGSRLEMADLDAVNIRDYGVLHVTGITPALSRSAAAAVTELMARARRADVLVSVDVNHRSRLWSDSAEAVTSHLALTAGADILFAGDDEARLLVGGTGTPEELAAALQLRGPSQVVIKLGALGAIALENGVVRRCAAQPVEVVDTVGAGDAFVAGYLAEVLRGEAVQQRLRVATIAGAAACSNPGDWEGAPSWAELERVHADPVNR</sequence>
<feature type="domain" description="Carbohydrate kinase PfkB" evidence="4">
    <location>
        <begin position="2"/>
        <end position="270"/>
    </location>
</feature>
<dbReference type="InterPro" id="IPR052700">
    <property type="entry name" value="Carb_kinase_PfkB-like"/>
</dbReference>